<dbReference type="GO" id="GO:0005886">
    <property type="term" value="C:plasma membrane"/>
    <property type="evidence" value="ECO:0007669"/>
    <property type="project" value="UniProtKB-SubCell"/>
</dbReference>
<dbReference type="Pfam" id="PF02632">
    <property type="entry name" value="BioY"/>
    <property type="match status" value="1"/>
</dbReference>
<dbReference type="RefSeq" id="WP_181191820.1">
    <property type="nucleotide sequence ID" value="NZ_JABFED010000002.1"/>
</dbReference>
<dbReference type="EMBL" id="JABFED010000002">
    <property type="protein sequence ID" value="MBA1837113.1"/>
    <property type="molecule type" value="Genomic_DNA"/>
</dbReference>
<sequence length="188" mass="19341">MSKNSTAQDIALIAVFAAIIIILGFVSIPVGTAGVPIVLQNAAVILAGLVLGWRRGFFTAAIFLLVGLALPVLAGGRTVISALGGPTVGYLAGYLVSAAVAGAIAYTAPFRSNKGATVGVLVLAGFIGLFFQYLCGVFGLMWRAEMTFGAAWAAQAPFLVPDAGKTVLMIAIAFAVHQAFPDLRGSRR</sequence>
<keyword evidence="4 8" id="KW-1003">Cell membrane</keyword>
<accession>A0A7H0K8R9</accession>
<dbReference type="PANTHER" id="PTHR34295">
    <property type="entry name" value="BIOTIN TRANSPORTER BIOY"/>
    <property type="match status" value="1"/>
</dbReference>
<reference evidence="9 10" key="1">
    <citation type="submission" date="2020-05" db="EMBL/GenBank/DDBJ databases">
        <title>Descriptions of Corynebacterium xxxx sp. nov., Corynebacterium yyyy sp. nov. and Corynebacterium zzzz sp. nov.</title>
        <authorList>
            <person name="Zhang G."/>
        </authorList>
    </citation>
    <scope>NUCLEOTIDE SEQUENCE [LARGE SCALE GENOMIC DNA]</scope>
    <source>
        <strain evidence="10">zg-913</strain>
    </source>
</reference>
<evidence type="ECO:0000256" key="3">
    <source>
        <dbReference type="ARBA" id="ARBA00022448"/>
    </source>
</evidence>
<evidence type="ECO:0000313" key="9">
    <source>
        <dbReference type="EMBL" id="MBA1837113.1"/>
    </source>
</evidence>
<evidence type="ECO:0000256" key="8">
    <source>
        <dbReference type="PIRNR" id="PIRNR016661"/>
    </source>
</evidence>
<keyword evidence="7 8" id="KW-0472">Membrane</keyword>
<dbReference type="AlphaFoldDB" id="A0A7H0K8R9"/>
<evidence type="ECO:0000256" key="5">
    <source>
        <dbReference type="ARBA" id="ARBA00022692"/>
    </source>
</evidence>
<evidence type="ECO:0000256" key="4">
    <source>
        <dbReference type="ARBA" id="ARBA00022475"/>
    </source>
</evidence>
<dbReference type="PIRSF" id="PIRSF016661">
    <property type="entry name" value="BioY"/>
    <property type="match status" value="1"/>
</dbReference>
<comment type="caution">
    <text evidence="9">The sequence shown here is derived from an EMBL/GenBank/DDBJ whole genome shotgun (WGS) entry which is preliminary data.</text>
</comment>
<comment type="similarity">
    <text evidence="2 8">Belongs to the BioY family.</text>
</comment>
<keyword evidence="10" id="KW-1185">Reference proteome</keyword>
<evidence type="ECO:0000256" key="1">
    <source>
        <dbReference type="ARBA" id="ARBA00004651"/>
    </source>
</evidence>
<comment type="subcellular location">
    <subcellularLocation>
        <location evidence="1 8">Cell membrane</location>
        <topology evidence="1 8">Multi-pass membrane protein</topology>
    </subcellularLocation>
</comment>
<evidence type="ECO:0000256" key="6">
    <source>
        <dbReference type="ARBA" id="ARBA00022989"/>
    </source>
</evidence>
<dbReference type="InterPro" id="IPR003784">
    <property type="entry name" value="BioY"/>
</dbReference>
<evidence type="ECO:0000256" key="7">
    <source>
        <dbReference type="ARBA" id="ARBA00023136"/>
    </source>
</evidence>
<keyword evidence="3 8" id="KW-0813">Transport</keyword>
<keyword evidence="5" id="KW-0812">Transmembrane</keyword>
<evidence type="ECO:0000313" key="10">
    <source>
        <dbReference type="Proteomes" id="UP000577408"/>
    </source>
</evidence>
<gene>
    <name evidence="9" type="ORF">HMA55_04230</name>
</gene>
<evidence type="ECO:0000256" key="2">
    <source>
        <dbReference type="ARBA" id="ARBA00010692"/>
    </source>
</evidence>
<name>A0A7H0K8R9_9CORY</name>
<proteinExistence type="inferred from homology"/>
<dbReference type="PANTHER" id="PTHR34295:SF4">
    <property type="entry name" value="BIOTIN TRANSPORTER BIOY-RELATED"/>
    <property type="match status" value="1"/>
</dbReference>
<protein>
    <recommendedName>
        <fullName evidence="8">Biotin transporter</fullName>
    </recommendedName>
</protein>
<keyword evidence="6" id="KW-1133">Transmembrane helix</keyword>
<dbReference type="GO" id="GO:0015225">
    <property type="term" value="F:biotin transmembrane transporter activity"/>
    <property type="evidence" value="ECO:0007669"/>
    <property type="project" value="UniProtKB-UniRule"/>
</dbReference>
<organism evidence="9 10">
    <name type="scientific">Corynebacterium wankanglinii</name>
    <dbReference type="NCBI Taxonomy" id="2735136"/>
    <lineage>
        <taxon>Bacteria</taxon>
        <taxon>Bacillati</taxon>
        <taxon>Actinomycetota</taxon>
        <taxon>Actinomycetes</taxon>
        <taxon>Mycobacteriales</taxon>
        <taxon>Corynebacteriaceae</taxon>
        <taxon>Corynebacterium</taxon>
    </lineage>
</organism>
<dbReference type="Gene3D" id="1.10.1760.20">
    <property type="match status" value="1"/>
</dbReference>
<dbReference type="Proteomes" id="UP000577408">
    <property type="component" value="Unassembled WGS sequence"/>
</dbReference>